<dbReference type="Gene3D" id="3.30.70.80">
    <property type="entry name" value="Peptidase S8 propeptide/proteinase inhibitor I9"/>
    <property type="match status" value="1"/>
</dbReference>
<protein>
    <submittedName>
        <fullName evidence="4">Subtilisin-like protease SBT1.8</fullName>
    </submittedName>
</protein>
<keyword evidence="2" id="KW-0732">Signal</keyword>
<dbReference type="Proteomes" id="UP001327560">
    <property type="component" value="Chromosome 2"/>
</dbReference>
<dbReference type="Pfam" id="PF05922">
    <property type="entry name" value="Inhibitor_I9"/>
    <property type="match status" value="1"/>
</dbReference>
<dbReference type="GO" id="GO:0004252">
    <property type="term" value="F:serine-type endopeptidase activity"/>
    <property type="evidence" value="ECO:0007669"/>
    <property type="project" value="InterPro"/>
</dbReference>
<gene>
    <name evidence="4" type="ORF">Cni_G07063</name>
</gene>
<reference evidence="4 5" key="1">
    <citation type="submission" date="2023-10" db="EMBL/GenBank/DDBJ databases">
        <title>Chromosome-scale genome assembly provides insights into flower coloration mechanisms of Canna indica.</title>
        <authorList>
            <person name="Li C."/>
        </authorList>
    </citation>
    <scope>NUCLEOTIDE SEQUENCE [LARGE SCALE GENOMIC DNA]</scope>
    <source>
        <tissue evidence="4">Flower</tissue>
    </source>
</reference>
<dbReference type="InterPro" id="IPR037045">
    <property type="entry name" value="S8pro/Inhibitor_I9_sf"/>
</dbReference>
<dbReference type="EMBL" id="CP136891">
    <property type="protein sequence ID" value="WOK98352.1"/>
    <property type="molecule type" value="Genomic_DNA"/>
</dbReference>
<evidence type="ECO:0000313" key="5">
    <source>
        <dbReference type="Proteomes" id="UP001327560"/>
    </source>
</evidence>
<dbReference type="InterPro" id="IPR036852">
    <property type="entry name" value="Peptidase_S8/S53_dom_sf"/>
</dbReference>
<dbReference type="SUPFAM" id="SSF52743">
    <property type="entry name" value="Subtilisin-like"/>
    <property type="match status" value="1"/>
</dbReference>
<dbReference type="InterPro" id="IPR010259">
    <property type="entry name" value="S8pro/Inhibitor_I9"/>
</dbReference>
<sequence>MSHESTETASVGCEVLQICEAMRTECKCADSRIDESKKTEVKSQPRKTIQKMKKKAFVKVDSSRSSSRRISFKWETSCSLNSSLMHSPLDSTSGHHHMSRLSINSQSSKFSSNMLRSTEDQDYIRSGQWITTDSEFLLFLVFFACVGDLVSCNRTYIVHMNPDCRPLVHPTHVDWYAAHLQSMSIGPWRHLLYTYSDIFHGFATALLPHHLPLLHSSYDVLNLYPDPVYELHTTRSPQFLDFALNADSASSATALPRPIQVVEAASHDVFIVVLDIGVWPKILSFSDVGLPEVPSRWRGACEAGVDFSLSLCNRKLVAARRFAKGFHATAVTTGDGSVLGKPKEYDSTWDQDGHETHTTSTTAGFAMANASLLEYAAGTALDMAIDARVAAYKVCGGIWMFRV</sequence>
<proteinExistence type="inferred from homology"/>
<organism evidence="4 5">
    <name type="scientific">Canna indica</name>
    <name type="common">Indian-shot</name>
    <dbReference type="NCBI Taxonomy" id="4628"/>
    <lineage>
        <taxon>Eukaryota</taxon>
        <taxon>Viridiplantae</taxon>
        <taxon>Streptophyta</taxon>
        <taxon>Embryophyta</taxon>
        <taxon>Tracheophyta</taxon>
        <taxon>Spermatophyta</taxon>
        <taxon>Magnoliopsida</taxon>
        <taxon>Liliopsida</taxon>
        <taxon>Zingiberales</taxon>
        <taxon>Cannaceae</taxon>
        <taxon>Canna</taxon>
    </lineage>
</organism>
<evidence type="ECO:0000256" key="2">
    <source>
        <dbReference type="ARBA" id="ARBA00022729"/>
    </source>
</evidence>
<dbReference type="InterPro" id="IPR045051">
    <property type="entry name" value="SBT"/>
</dbReference>
<dbReference type="GO" id="GO:0006508">
    <property type="term" value="P:proteolysis"/>
    <property type="evidence" value="ECO:0007669"/>
    <property type="project" value="UniProtKB-KW"/>
</dbReference>
<dbReference type="PANTHER" id="PTHR10795">
    <property type="entry name" value="PROPROTEIN CONVERTASE SUBTILISIN/KEXIN"/>
    <property type="match status" value="1"/>
</dbReference>
<evidence type="ECO:0000259" key="3">
    <source>
        <dbReference type="Pfam" id="PF05922"/>
    </source>
</evidence>
<comment type="similarity">
    <text evidence="1">Belongs to the peptidase S8 family.</text>
</comment>
<keyword evidence="4" id="KW-0645">Protease</keyword>
<keyword evidence="5" id="KW-1185">Reference proteome</keyword>
<accession>A0AAQ3JYA8</accession>
<dbReference type="Gene3D" id="3.40.50.200">
    <property type="entry name" value="Peptidase S8/S53 domain"/>
    <property type="match status" value="1"/>
</dbReference>
<feature type="domain" description="Inhibitor I9" evidence="3">
    <location>
        <begin position="155"/>
        <end position="232"/>
    </location>
</feature>
<evidence type="ECO:0000256" key="1">
    <source>
        <dbReference type="ARBA" id="ARBA00011073"/>
    </source>
</evidence>
<name>A0AAQ3JYA8_9LILI</name>
<keyword evidence="4" id="KW-0378">Hydrolase</keyword>
<dbReference type="AlphaFoldDB" id="A0AAQ3JYA8"/>
<evidence type="ECO:0000313" key="4">
    <source>
        <dbReference type="EMBL" id="WOK98352.1"/>
    </source>
</evidence>